<gene>
    <name evidence="3" type="ORF">GH975_08100</name>
</gene>
<evidence type="ECO:0000256" key="1">
    <source>
        <dbReference type="SAM" id="Coils"/>
    </source>
</evidence>
<dbReference type="Proteomes" id="UP000388235">
    <property type="component" value="Chromosome"/>
</dbReference>
<dbReference type="EMBL" id="CP045871">
    <property type="protein sequence ID" value="QGG80533.1"/>
    <property type="molecule type" value="Genomic_DNA"/>
</dbReference>
<dbReference type="Pfam" id="PF11871">
    <property type="entry name" value="DUF3391"/>
    <property type="match status" value="1"/>
</dbReference>
<organism evidence="3 4">
    <name type="scientific">Litorivicinus lipolyticus</name>
    <dbReference type="NCBI Taxonomy" id="418701"/>
    <lineage>
        <taxon>Bacteria</taxon>
        <taxon>Pseudomonadati</taxon>
        <taxon>Pseudomonadota</taxon>
        <taxon>Gammaproteobacteria</taxon>
        <taxon>Oceanospirillales</taxon>
        <taxon>Litorivicinaceae</taxon>
        <taxon>Litorivicinus</taxon>
    </lineage>
</organism>
<dbReference type="Pfam" id="PF13487">
    <property type="entry name" value="HD_5"/>
    <property type="match status" value="1"/>
</dbReference>
<dbReference type="RefSeq" id="WP_153714037.1">
    <property type="nucleotide sequence ID" value="NZ_CP045871.1"/>
</dbReference>
<dbReference type="PANTHER" id="PTHR43155:SF2">
    <property type="entry name" value="CYCLIC DI-GMP PHOSPHODIESTERASE PA4108"/>
    <property type="match status" value="1"/>
</dbReference>
<reference evidence="3 4" key="1">
    <citation type="submission" date="2019-11" db="EMBL/GenBank/DDBJ databases">
        <authorList>
            <person name="Khan S.A."/>
            <person name="Jeon C.O."/>
            <person name="Chun B.H."/>
        </authorList>
    </citation>
    <scope>NUCLEOTIDE SEQUENCE [LARGE SCALE GENOMIC DNA]</scope>
    <source>
        <strain evidence="3 4">IMCC 1097</strain>
    </source>
</reference>
<feature type="coiled-coil region" evidence="1">
    <location>
        <begin position="88"/>
        <end position="115"/>
    </location>
</feature>
<dbReference type="InterPro" id="IPR003607">
    <property type="entry name" value="HD/PDEase_dom"/>
</dbReference>
<evidence type="ECO:0000313" key="3">
    <source>
        <dbReference type="EMBL" id="QGG80533.1"/>
    </source>
</evidence>
<dbReference type="PROSITE" id="PS51832">
    <property type="entry name" value="HD_GYP"/>
    <property type="match status" value="1"/>
</dbReference>
<name>A0A5Q2QB76_9GAMM</name>
<dbReference type="InterPro" id="IPR021812">
    <property type="entry name" value="DUF3391"/>
</dbReference>
<evidence type="ECO:0000313" key="4">
    <source>
        <dbReference type="Proteomes" id="UP000388235"/>
    </source>
</evidence>
<accession>A0A5Q2QB76</accession>
<dbReference type="KEGG" id="llp:GH975_08100"/>
<sequence length="444" mass="48964">MALQFIDKADLKEGMYVHLNLSWFEHPFASAKFKITDAGMLAKVKALRKLRNAEWDPERSDVRETMAEDVVELSREDIDAMEAVEVAKVAARNQLKASRSRLNLAEKKVSELSQRVRDLMPNLISANEVALSAASTIANEVTEELTRDPNAVMQLINVPTGNDYFFSGHAINVTALSVMLARATDMDDEWVRDIGVGAFLHDLGIMRLPKQLSLKPNELSGPEQALYHEHVRKGAQMVEGTENASLIAINIIRYHHERCDGTGYPHKLMAADIPVEAKVVAIANRYDNLCNPRNGGTPLSPSAAVKQMFGKERAWFAPNLLDRFIRALGVYPPGSLVALSDDRTALVVEANPNAPLRPSVVVYDPTVERTQAVPIDLNEHHELTIARSFLLDELPKAITGYLVLSSQTSYFLTASVEEEILQAGMIVSQGFGQTKAAAKTALID</sequence>
<keyword evidence="4" id="KW-1185">Reference proteome</keyword>
<dbReference type="SMART" id="SM00471">
    <property type="entry name" value="HDc"/>
    <property type="match status" value="1"/>
</dbReference>
<feature type="domain" description="HD-GYP" evidence="2">
    <location>
        <begin position="144"/>
        <end position="340"/>
    </location>
</feature>
<dbReference type="OrthoDB" id="9816273at2"/>
<proteinExistence type="predicted"/>
<evidence type="ECO:0000259" key="2">
    <source>
        <dbReference type="PROSITE" id="PS51832"/>
    </source>
</evidence>
<dbReference type="SUPFAM" id="SSF109604">
    <property type="entry name" value="HD-domain/PDEase-like"/>
    <property type="match status" value="1"/>
</dbReference>
<dbReference type="CDD" id="cd00077">
    <property type="entry name" value="HDc"/>
    <property type="match status" value="1"/>
</dbReference>
<dbReference type="Gene3D" id="1.10.3210.10">
    <property type="entry name" value="Hypothetical protein af1432"/>
    <property type="match status" value="1"/>
</dbReference>
<dbReference type="PANTHER" id="PTHR43155">
    <property type="entry name" value="CYCLIC DI-GMP PHOSPHODIESTERASE PA4108-RELATED"/>
    <property type="match status" value="1"/>
</dbReference>
<keyword evidence="1" id="KW-0175">Coiled coil</keyword>
<dbReference type="GO" id="GO:0008081">
    <property type="term" value="F:phosphoric diester hydrolase activity"/>
    <property type="evidence" value="ECO:0007669"/>
    <property type="project" value="UniProtKB-ARBA"/>
</dbReference>
<dbReference type="AlphaFoldDB" id="A0A5Q2QB76"/>
<protein>
    <submittedName>
        <fullName evidence="3">DUF3391 domain-containing protein</fullName>
    </submittedName>
</protein>
<dbReference type="InterPro" id="IPR037522">
    <property type="entry name" value="HD_GYP_dom"/>
</dbReference>